<dbReference type="SUPFAM" id="SSF55681">
    <property type="entry name" value="Class II aaRS and biotin synthetases"/>
    <property type="match status" value="1"/>
</dbReference>
<keyword evidence="2 6" id="KW-0547">Nucleotide-binding</keyword>
<feature type="DNA-binding region" description="H-T-H motif" evidence="6">
    <location>
        <begin position="36"/>
        <end position="55"/>
    </location>
</feature>
<dbReference type="Gene3D" id="2.30.30.100">
    <property type="match status" value="1"/>
</dbReference>
<dbReference type="Pfam" id="PF02237">
    <property type="entry name" value="BPL_C"/>
    <property type="match status" value="1"/>
</dbReference>
<feature type="binding site" evidence="6">
    <location>
        <begin position="102"/>
        <end position="104"/>
    </location>
    <ligand>
        <name>biotin</name>
        <dbReference type="ChEBI" id="CHEBI:57586"/>
    </ligand>
</feature>
<dbReference type="PANTHER" id="PTHR12835:SF5">
    <property type="entry name" value="BIOTIN--PROTEIN LIGASE"/>
    <property type="match status" value="1"/>
</dbReference>
<dbReference type="HOGENOM" id="CLU_051096_4_0_6"/>
<evidence type="ECO:0000313" key="8">
    <source>
        <dbReference type="EMBL" id="EEX51195.1"/>
    </source>
</evidence>
<dbReference type="InterPro" id="IPR045864">
    <property type="entry name" value="aa-tRNA-synth_II/BPL/LPL"/>
</dbReference>
<dbReference type="InterPro" id="IPR004408">
    <property type="entry name" value="Biotin_CoA_COase_ligase"/>
</dbReference>
<comment type="caution">
    <text evidence="8">The sequence shown here is derived from an EMBL/GenBank/DDBJ whole genome shotgun (WGS) entry which is preliminary data.</text>
</comment>
<dbReference type="InterPro" id="IPR008988">
    <property type="entry name" value="Transcriptional_repressor_C"/>
</dbReference>
<dbReference type="PANTHER" id="PTHR12835">
    <property type="entry name" value="BIOTIN PROTEIN LIGASE"/>
    <property type="match status" value="1"/>
</dbReference>
<reference evidence="8 9" key="1">
    <citation type="submission" date="2009-10" db="EMBL/GenBank/DDBJ databases">
        <authorList>
            <person name="Muzny D."/>
            <person name="Qin X."/>
            <person name="Deng J."/>
            <person name="Jiang H."/>
            <person name="Liu Y."/>
            <person name="Qu J."/>
            <person name="Song X.-Z."/>
            <person name="Zhang L."/>
            <person name="Thornton R."/>
            <person name="Coyle M."/>
            <person name="Francisco L."/>
            <person name="Jackson L."/>
            <person name="Javaid M."/>
            <person name="Korchina V."/>
            <person name="Kovar C."/>
            <person name="Mata R."/>
            <person name="Mathew T."/>
            <person name="Ngo R."/>
            <person name="Nguyen L."/>
            <person name="Nguyen N."/>
            <person name="Okwuonu G."/>
            <person name="Ongeri F."/>
            <person name="Pham C."/>
            <person name="Simmons D."/>
            <person name="Wilczek-Boney K."/>
            <person name="Hale W."/>
            <person name="Jakkamsetti A."/>
            <person name="Pham P."/>
            <person name="Ruth R."/>
            <person name="San Lucas F."/>
            <person name="Warren J."/>
            <person name="Zhang J."/>
            <person name="Zhao Z."/>
            <person name="Zhou C."/>
            <person name="Zhu D."/>
            <person name="Lee S."/>
            <person name="Bess C."/>
            <person name="Blankenburg K."/>
            <person name="Forbes L."/>
            <person name="Fu Q."/>
            <person name="Gubbala S."/>
            <person name="Hirani K."/>
            <person name="Jayaseelan J.C."/>
            <person name="Lara F."/>
            <person name="Munidasa M."/>
            <person name="Palculict T."/>
            <person name="Patil S."/>
            <person name="Pu L.-L."/>
            <person name="Saada N."/>
            <person name="Tang L."/>
            <person name="Weissenberger G."/>
            <person name="Zhu Y."/>
            <person name="Hemphill L."/>
            <person name="Shang Y."/>
            <person name="Youmans B."/>
            <person name="Ayvaz T."/>
            <person name="Ross M."/>
            <person name="Santibanez J."/>
            <person name="Aqrawi P."/>
            <person name="Gross S."/>
            <person name="Joshi V."/>
            <person name="Fowler G."/>
            <person name="Nazareth L."/>
            <person name="Reid J."/>
            <person name="Worley K."/>
            <person name="Petrosino J."/>
            <person name="Highlander S."/>
            <person name="Gibbs R."/>
        </authorList>
    </citation>
    <scope>NUCLEOTIDE SEQUENCE [LARGE SCALE GENOMIC DNA]</scope>
    <source>
        <strain evidence="8 9">ATCC 43325</strain>
    </source>
</reference>
<dbReference type="EMBL" id="ACZR01000002">
    <property type="protein sequence ID" value="EEX51195.1"/>
    <property type="molecule type" value="Genomic_DNA"/>
</dbReference>
<keyword evidence="4 6" id="KW-0092">Biotin</keyword>
<protein>
    <recommendedName>
        <fullName evidence="6">Bifunctional ligase/repressor BirA</fullName>
    </recommendedName>
    <alternativeName>
        <fullName evidence="6">Biotin operon repressor</fullName>
    </alternativeName>
    <alternativeName>
        <fullName evidence="6">Biotin--[acetyl-CoA-carboxylase] ligase</fullName>
        <ecNumber evidence="6">6.3.4.15</ecNumber>
    </alternativeName>
    <alternativeName>
        <fullName evidence="6">Biotin--protein ligase</fullName>
    </alternativeName>
    <alternativeName>
        <fullName evidence="6">Biotin-[acetyl-CoA carboxylase] synthetase</fullName>
    </alternativeName>
</protein>
<dbReference type="GO" id="GO:0004077">
    <property type="term" value="F:biotin--[biotin carboxyl-carrier protein] ligase activity"/>
    <property type="evidence" value="ECO:0007669"/>
    <property type="project" value="UniProtKB-UniRule"/>
</dbReference>
<dbReference type="InterPro" id="IPR030855">
    <property type="entry name" value="Bifunct_BirA"/>
</dbReference>
<dbReference type="PROSITE" id="PS51733">
    <property type="entry name" value="BPL_LPL_CATALYTIC"/>
    <property type="match status" value="1"/>
</dbReference>
<evidence type="ECO:0000256" key="3">
    <source>
        <dbReference type="ARBA" id="ARBA00022840"/>
    </source>
</evidence>
<dbReference type="NCBIfam" id="NF008847">
    <property type="entry name" value="PRK11886.1-2"/>
    <property type="match status" value="1"/>
</dbReference>
<dbReference type="Gene3D" id="3.30.930.10">
    <property type="entry name" value="Bira Bifunctional Protein, Domain 2"/>
    <property type="match status" value="1"/>
</dbReference>
<comment type="function">
    <text evidence="6">Acts both as a biotin--[acetyl-CoA-carboxylase] ligase and a biotin-operon repressor. In the presence of ATP, BirA activates biotin to form the BirA-biotinyl-5'-adenylate (BirA-bio-5'-AMP or holoBirA) complex. HoloBirA can either transfer the biotinyl moiety to the biotin carboxyl carrier protein (BCCP) subunit of acetyl-CoA carboxylase, or bind to the biotin operator site and inhibit transcription of the operon.</text>
</comment>
<sequence length="331" mass="37858">MHKIDAYGKKTTFDYKKRDLMQHLLLLLATYSQLSLEDLTALLPYSKEDILQQIEALRQQGIQIEESAVGFQLIPQLDRLNESYLTRELAPYSVHIKPIVNSTNQYLLDNIAYLEKGTICLSEYQTAGRGRRGRQWLSPFAGQVIMSLYWTLDRQINLEGLSLVVGMAIADTLRRTGVRNVKLKWPNDVLLNGRKLAGILVEIANRPNNLHNLVIGLGINLSLPKQQNNITQPWAELIEVLPNFDRNKLIVSLSQNVLARLQQFEQVGIDKKFRLEWEEIDAYFGEEVNILSEKHKVTGIEQGIDERGYIQLITKEGVQYFNAGEVSLRKV</sequence>
<accession>C9PN11</accession>
<dbReference type="SUPFAM" id="SSF50037">
    <property type="entry name" value="C-terminal domain of transcriptional repressors"/>
    <property type="match status" value="1"/>
</dbReference>
<dbReference type="Pfam" id="PF03099">
    <property type="entry name" value="BPL_LplA_LipB"/>
    <property type="match status" value="1"/>
</dbReference>
<comment type="catalytic activity">
    <reaction evidence="5 6">
        <text>biotin + L-lysyl-[protein] + ATP = N(6)-biotinyl-L-lysyl-[protein] + AMP + diphosphate + H(+)</text>
        <dbReference type="Rhea" id="RHEA:11756"/>
        <dbReference type="Rhea" id="RHEA-COMP:9752"/>
        <dbReference type="Rhea" id="RHEA-COMP:10505"/>
        <dbReference type="ChEBI" id="CHEBI:15378"/>
        <dbReference type="ChEBI" id="CHEBI:29969"/>
        <dbReference type="ChEBI" id="CHEBI:30616"/>
        <dbReference type="ChEBI" id="CHEBI:33019"/>
        <dbReference type="ChEBI" id="CHEBI:57586"/>
        <dbReference type="ChEBI" id="CHEBI:83144"/>
        <dbReference type="ChEBI" id="CHEBI:456215"/>
        <dbReference type="EC" id="6.3.4.15"/>
    </reaction>
</comment>
<keyword evidence="6" id="KW-0238">DNA-binding</keyword>
<evidence type="ECO:0000256" key="4">
    <source>
        <dbReference type="ARBA" id="ARBA00023267"/>
    </source>
</evidence>
<dbReference type="NCBIfam" id="TIGR00121">
    <property type="entry name" value="birA_ligase"/>
    <property type="match status" value="1"/>
</dbReference>
<feature type="binding site" evidence="6">
    <location>
        <position position="195"/>
    </location>
    <ligand>
        <name>biotin</name>
        <dbReference type="ChEBI" id="CHEBI:57586"/>
    </ligand>
</feature>
<feature type="binding site" evidence="6">
    <location>
        <position position="125"/>
    </location>
    <ligand>
        <name>biotin</name>
        <dbReference type="ChEBI" id="CHEBI:57586"/>
    </ligand>
</feature>
<dbReference type="EC" id="6.3.4.15" evidence="6"/>
<dbReference type="GO" id="GO:0006355">
    <property type="term" value="P:regulation of DNA-templated transcription"/>
    <property type="evidence" value="ECO:0007669"/>
    <property type="project" value="UniProtKB-UniRule"/>
</dbReference>
<gene>
    <name evidence="6 8" type="primary">birA</name>
    <name evidence="8" type="ORF">HMPREF0621_0385</name>
</gene>
<dbReference type="Proteomes" id="UP000005519">
    <property type="component" value="Unassembled WGS sequence"/>
</dbReference>
<proteinExistence type="inferred from homology"/>
<keyword evidence="3 6" id="KW-0067">ATP-binding</keyword>
<dbReference type="InterPro" id="IPR004143">
    <property type="entry name" value="BPL_LPL_catalytic"/>
</dbReference>
<dbReference type="GO" id="GO:0003677">
    <property type="term" value="F:DNA binding"/>
    <property type="evidence" value="ECO:0007669"/>
    <property type="project" value="UniProtKB-UniRule"/>
</dbReference>
<feature type="domain" description="BPL/LPL catalytic" evidence="7">
    <location>
        <begin position="78"/>
        <end position="265"/>
    </location>
</feature>
<dbReference type="InterPro" id="IPR003142">
    <property type="entry name" value="BPL_C"/>
</dbReference>
<evidence type="ECO:0000256" key="6">
    <source>
        <dbReference type="HAMAP-Rule" id="MF_00978"/>
    </source>
</evidence>
<dbReference type="AlphaFoldDB" id="C9PN11"/>
<evidence type="ECO:0000259" key="7">
    <source>
        <dbReference type="PROSITE" id="PS51733"/>
    </source>
</evidence>
<dbReference type="HAMAP" id="MF_00978">
    <property type="entry name" value="Bifunct_BirA"/>
    <property type="match status" value="1"/>
</dbReference>
<keyword evidence="6" id="KW-0678">Repressor</keyword>
<feature type="binding site" evidence="6">
    <location>
        <begin position="129"/>
        <end position="131"/>
    </location>
    <ligand>
        <name>biotin</name>
        <dbReference type="ChEBI" id="CHEBI:57586"/>
    </ligand>
</feature>
<keyword evidence="6" id="KW-0805">Transcription regulation</keyword>
<keyword evidence="6" id="KW-0804">Transcription</keyword>
<evidence type="ECO:0000256" key="1">
    <source>
        <dbReference type="ARBA" id="ARBA00022598"/>
    </source>
</evidence>
<dbReference type="GO" id="GO:0005524">
    <property type="term" value="F:ATP binding"/>
    <property type="evidence" value="ECO:0007669"/>
    <property type="project" value="UniProtKB-UniRule"/>
</dbReference>
<dbReference type="STRING" id="667128.HMPREF0621_0385"/>
<evidence type="ECO:0000256" key="2">
    <source>
        <dbReference type="ARBA" id="ARBA00022741"/>
    </source>
</evidence>
<organism evidence="8 9">
    <name type="scientific">Pasteurella dagmatis ATCC 43325</name>
    <dbReference type="NCBI Taxonomy" id="667128"/>
    <lineage>
        <taxon>Bacteria</taxon>
        <taxon>Pseudomonadati</taxon>
        <taxon>Pseudomonadota</taxon>
        <taxon>Gammaproteobacteria</taxon>
        <taxon>Pasteurellales</taxon>
        <taxon>Pasteurellaceae</taxon>
        <taxon>Pasteurella</taxon>
    </lineage>
</organism>
<keyword evidence="9" id="KW-1185">Reference proteome</keyword>
<dbReference type="CDD" id="cd16442">
    <property type="entry name" value="BPL"/>
    <property type="match status" value="1"/>
</dbReference>
<dbReference type="GO" id="GO:0005737">
    <property type="term" value="C:cytoplasm"/>
    <property type="evidence" value="ECO:0007669"/>
    <property type="project" value="TreeGrafter"/>
</dbReference>
<evidence type="ECO:0000256" key="5">
    <source>
        <dbReference type="ARBA" id="ARBA00047846"/>
    </source>
</evidence>
<comment type="similarity">
    <text evidence="6">Belongs to the biotin--protein ligase family.</text>
</comment>
<keyword evidence="1 6" id="KW-0436">Ligase</keyword>
<evidence type="ECO:0000313" key="9">
    <source>
        <dbReference type="Proteomes" id="UP000005519"/>
    </source>
</evidence>
<name>C9PN11_9PAST</name>